<comment type="caution">
    <text evidence="5">The sequence shown here is derived from an EMBL/GenBank/DDBJ whole genome shotgun (WGS) entry which is preliminary data.</text>
</comment>
<evidence type="ECO:0008006" key="7">
    <source>
        <dbReference type="Google" id="ProtNLM"/>
    </source>
</evidence>
<keyword evidence="2" id="KW-0274">FAD</keyword>
<dbReference type="EMBL" id="JAQQWL010000008">
    <property type="protein sequence ID" value="KAK8061938.1"/>
    <property type="molecule type" value="Genomic_DNA"/>
</dbReference>
<dbReference type="PANTHER" id="PTHR43735">
    <property type="entry name" value="APOPTOSIS-INDUCING FACTOR 1"/>
    <property type="match status" value="1"/>
</dbReference>
<evidence type="ECO:0000256" key="1">
    <source>
        <dbReference type="ARBA" id="ARBA00022630"/>
    </source>
</evidence>
<evidence type="ECO:0000313" key="6">
    <source>
        <dbReference type="Proteomes" id="UP001480595"/>
    </source>
</evidence>
<dbReference type="PANTHER" id="PTHR43735:SF3">
    <property type="entry name" value="FERROPTOSIS SUPPRESSOR PROTEIN 1"/>
    <property type="match status" value="1"/>
</dbReference>
<evidence type="ECO:0000256" key="4">
    <source>
        <dbReference type="SAM" id="MobiDB-lite"/>
    </source>
</evidence>
<evidence type="ECO:0000256" key="3">
    <source>
        <dbReference type="ARBA" id="ARBA00023002"/>
    </source>
</evidence>
<evidence type="ECO:0000313" key="5">
    <source>
        <dbReference type="EMBL" id="KAK8061938.1"/>
    </source>
</evidence>
<proteinExistence type="predicted"/>
<name>A0ABR1UVR7_9PEZI</name>
<reference evidence="5 6" key="1">
    <citation type="submission" date="2023-01" db="EMBL/GenBank/DDBJ databases">
        <title>Analysis of 21 Apiospora genomes using comparative genomics revels a genus with tremendous synthesis potential of carbohydrate active enzymes and secondary metabolites.</title>
        <authorList>
            <person name="Sorensen T."/>
        </authorList>
    </citation>
    <scope>NUCLEOTIDE SEQUENCE [LARGE SCALE GENOMIC DNA]</scope>
    <source>
        <strain evidence="5 6">CBS 135458</strain>
    </source>
</reference>
<keyword evidence="1" id="KW-0285">Flavoprotein</keyword>
<keyword evidence="6" id="KW-1185">Reference proteome</keyword>
<dbReference type="GeneID" id="92092776"/>
<accession>A0ABR1UVR7</accession>
<sequence>MATAENNIMVLGGSYGGISAAHSILKHMLPHLPNKETYQVVMISAASQAMCRAGCPRALISDDLLDQSRFFKAEAMLAKLGVTVVKNTRVKSTTVTLENGQTLEADLYIPAFGVTYNTSFVAKELLTHPEGRVETNPATLRMDRAGPPRDLLADAGVTAGGSVVVPGEERVFKEDTKETQLVPIGQSKGVGAGGGFALPSFMVWLIKGGTTSSGRRGTCGMASSGARNLERTER</sequence>
<feature type="region of interest" description="Disordered" evidence="4">
    <location>
        <begin position="213"/>
        <end position="234"/>
    </location>
</feature>
<dbReference type="SUPFAM" id="SSF51905">
    <property type="entry name" value="FAD/NAD(P)-binding domain"/>
    <property type="match status" value="1"/>
</dbReference>
<dbReference type="Proteomes" id="UP001480595">
    <property type="component" value="Unassembled WGS sequence"/>
</dbReference>
<keyword evidence="3" id="KW-0560">Oxidoreductase</keyword>
<organism evidence="5 6">
    <name type="scientific">Apiospora phragmitis</name>
    <dbReference type="NCBI Taxonomy" id="2905665"/>
    <lineage>
        <taxon>Eukaryota</taxon>
        <taxon>Fungi</taxon>
        <taxon>Dikarya</taxon>
        <taxon>Ascomycota</taxon>
        <taxon>Pezizomycotina</taxon>
        <taxon>Sordariomycetes</taxon>
        <taxon>Xylariomycetidae</taxon>
        <taxon>Amphisphaeriales</taxon>
        <taxon>Apiosporaceae</taxon>
        <taxon>Apiospora</taxon>
    </lineage>
</organism>
<dbReference type="RefSeq" id="XP_066715200.1">
    <property type="nucleotide sequence ID" value="XM_066859713.1"/>
</dbReference>
<evidence type="ECO:0000256" key="2">
    <source>
        <dbReference type="ARBA" id="ARBA00022827"/>
    </source>
</evidence>
<dbReference type="Gene3D" id="3.50.50.60">
    <property type="entry name" value="FAD/NAD(P)-binding domain"/>
    <property type="match status" value="1"/>
</dbReference>
<protein>
    <recommendedName>
        <fullName evidence="7">FAD/NAD(P)-binding domain-containing protein</fullName>
    </recommendedName>
</protein>
<gene>
    <name evidence="5" type="ORF">PG994_008304</name>
</gene>
<dbReference type="InterPro" id="IPR036188">
    <property type="entry name" value="FAD/NAD-bd_sf"/>
</dbReference>